<gene>
    <name evidence="2" type="ORF">SEA_SCAP1_4</name>
</gene>
<name>A0A2D1GNZ3_9CAUD</name>
<protein>
    <submittedName>
        <fullName evidence="2">Endolysin</fullName>
    </submittedName>
</protein>
<evidence type="ECO:0000313" key="2">
    <source>
        <dbReference type="EMBL" id="ATN93653.1"/>
    </source>
</evidence>
<dbReference type="Pfam" id="PF26571">
    <property type="entry name" value="VldE"/>
    <property type="match status" value="1"/>
</dbReference>
<dbReference type="Pfam" id="PF08230">
    <property type="entry name" value="CW_7"/>
    <property type="match status" value="3"/>
</dbReference>
<dbReference type="EMBL" id="MF975637">
    <property type="protein sequence ID" value="ATN93653.1"/>
    <property type="molecule type" value="Genomic_DNA"/>
</dbReference>
<feature type="domain" description="Cpl-7 lysozyme C-terminal" evidence="1">
    <location>
        <begin position="199"/>
        <end position="240"/>
    </location>
</feature>
<dbReference type="InterPro" id="IPR013168">
    <property type="entry name" value="Cpl_7_lyso_C"/>
</dbReference>
<sequence length="289" mass="32237">MSYADVSAKLGKVAAATKSISKEVYDKAAKAKHAPWYMWGYDGNASNTEHHSGRALDFMVRNKADGDWIRNYLWTNRKRLRLQHVIWQQHITSTVTSPGVVRKMADRGSVTENHMDHVHVLFFAGAYQEPGSDSAPVDPAPPKKKTNDEVAREVIAGKWGNGYTRTQRLRSSGYNPNEIQRLVNILLDKDKAGSKKKTVSQIAAEVIDGKWGNGADRVTRLTKAGYNSDTVQKEVNRLLLGNNHAKKSVNQLAAEVMRGEWGNGEVRVQRLTRAGYNAKAVQAEVNRRS</sequence>
<proteinExistence type="predicted"/>
<dbReference type="OrthoDB" id="8212at10239"/>
<evidence type="ECO:0000259" key="1">
    <source>
        <dbReference type="SMART" id="SM01095"/>
    </source>
</evidence>
<dbReference type="SMART" id="SM01095">
    <property type="entry name" value="Cpl-7"/>
    <property type="match status" value="3"/>
</dbReference>
<dbReference type="Proteomes" id="UP000228985">
    <property type="component" value="Segment"/>
</dbReference>
<organism evidence="2 3">
    <name type="scientific">Streptomyces phage Scap1</name>
    <dbReference type="NCBI Taxonomy" id="2041354"/>
    <lineage>
        <taxon>Viruses</taxon>
        <taxon>Duplodnaviria</taxon>
        <taxon>Heunggongvirae</taxon>
        <taxon>Uroviricota</taxon>
        <taxon>Caudoviricetes</taxon>
        <taxon>Scapunavirus</taxon>
        <taxon>Scapunavirus scap1</taxon>
    </lineage>
</organism>
<dbReference type="InterPro" id="IPR058593">
    <property type="entry name" value="ARB_07466-like_C"/>
</dbReference>
<feature type="domain" description="Cpl-7 lysozyme C-terminal" evidence="1">
    <location>
        <begin position="249"/>
        <end position="288"/>
    </location>
</feature>
<feature type="domain" description="Cpl-7 lysozyme C-terminal" evidence="1">
    <location>
        <begin position="147"/>
        <end position="188"/>
    </location>
</feature>
<accession>A0A2D1GNZ3</accession>
<keyword evidence="3" id="KW-1185">Reference proteome</keyword>
<reference evidence="2 3" key="1">
    <citation type="submission" date="2017-09" db="EMBL/GenBank/DDBJ databases">
        <authorList>
            <person name="Ehlers B."/>
            <person name="Leendertz F.H."/>
        </authorList>
    </citation>
    <scope>NUCLEOTIDE SEQUENCE [LARGE SCALE GENOMIC DNA]</scope>
</reference>
<evidence type="ECO:0000313" key="3">
    <source>
        <dbReference type="Proteomes" id="UP000228985"/>
    </source>
</evidence>